<evidence type="ECO:0008006" key="3">
    <source>
        <dbReference type="Google" id="ProtNLM"/>
    </source>
</evidence>
<protein>
    <recommendedName>
        <fullName evidence="3">Embryo surrounding factor 1 brassicaceae domain-containing protein</fullName>
    </recommendedName>
</protein>
<dbReference type="Gramene" id="TVU24531">
    <property type="protein sequence ID" value="TVU24531"/>
    <property type="gene ID" value="EJB05_26973"/>
</dbReference>
<proteinExistence type="predicted"/>
<name>A0A5J9UMP4_9POAL</name>
<evidence type="ECO:0000313" key="1">
    <source>
        <dbReference type="EMBL" id="TVU24531.1"/>
    </source>
</evidence>
<dbReference type="Proteomes" id="UP000324897">
    <property type="component" value="Chromosome 2"/>
</dbReference>
<dbReference type="AlphaFoldDB" id="A0A5J9UMP4"/>
<accession>A0A5J9UMP4</accession>
<feature type="non-terminal residue" evidence="1">
    <location>
        <position position="1"/>
    </location>
</feature>
<dbReference type="EMBL" id="RWGY01000013">
    <property type="protein sequence ID" value="TVU24531.1"/>
    <property type="molecule type" value="Genomic_DNA"/>
</dbReference>
<reference evidence="1 2" key="1">
    <citation type="journal article" date="2019" name="Sci. Rep.">
        <title>A high-quality genome of Eragrostis curvula grass provides insights into Poaceae evolution and supports new strategies to enhance forage quality.</title>
        <authorList>
            <person name="Carballo J."/>
            <person name="Santos B.A.C.M."/>
            <person name="Zappacosta D."/>
            <person name="Garbus I."/>
            <person name="Selva J.P."/>
            <person name="Gallo C.A."/>
            <person name="Diaz A."/>
            <person name="Albertini E."/>
            <person name="Caccamo M."/>
            <person name="Echenique V."/>
        </authorList>
    </citation>
    <scope>NUCLEOTIDE SEQUENCE [LARGE SCALE GENOMIC DNA]</scope>
    <source>
        <strain evidence="2">cv. Victoria</strain>
        <tissue evidence="1">Leaf</tissue>
    </source>
</reference>
<comment type="caution">
    <text evidence="1">The sequence shown here is derived from an EMBL/GenBank/DDBJ whole genome shotgun (WGS) entry which is preliminary data.</text>
</comment>
<keyword evidence="2" id="KW-1185">Reference proteome</keyword>
<gene>
    <name evidence="1" type="ORF">EJB05_26973</name>
</gene>
<organism evidence="1 2">
    <name type="scientific">Eragrostis curvula</name>
    <name type="common">weeping love grass</name>
    <dbReference type="NCBI Taxonomy" id="38414"/>
    <lineage>
        <taxon>Eukaryota</taxon>
        <taxon>Viridiplantae</taxon>
        <taxon>Streptophyta</taxon>
        <taxon>Embryophyta</taxon>
        <taxon>Tracheophyta</taxon>
        <taxon>Spermatophyta</taxon>
        <taxon>Magnoliopsida</taxon>
        <taxon>Liliopsida</taxon>
        <taxon>Poales</taxon>
        <taxon>Poaceae</taxon>
        <taxon>PACMAD clade</taxon>
        <taxon>Chloridoideae</taxon>
        <taxon>Eragrostideae</taxon>
        <taxon>Eragrostidinae</taxon>
        <taxon>Eragrostis</taxon>
    </lineage>
</organism>
<sequence>MARLPLHQQQPMSNSSTVTKMVGDPASFLKFLLDSRHPHQPFTDGSERRSYPYVLTETMRNNATKLLDENKLKVIYCARYHCAISTDCWCCLNLKPEALCYDTIKECRDVCRVCNPHCPPSNQWLRLISTLAPYGARVGRRDYLNTALFIY</sequence>
<evidence type="ECO:0000313" key="2">
    <source>
        <dbReference type="Proteomes" id="UP000324897"/>
    </source>
</evidence>